<proteinExistence type="predicted"/>
<dbReference type="PANTHER" id="PTHR12714:SF9">
    <property type="entry name" value="PROTEIN-S-ISOPRENYLCYSTEINE O-METHYLTRANSFERASE"/>
    <property type="match status" value="1"/>
</dbReference>
<dbReference type="Gene3D" id="1.20.120.1630">
    <property type="match status" value="1"/>
</dbReference>
<dbReference type="EMBL" id="JAAVTX010000004">
    <property type="protein sequence ID" value="NKE46182.1"/>
    <property type="molecule type" value="Genomic_DNA"/>
</dbReference>
<feature type="transmembrane region" description="Helical" evidence="5">
    <location>
        <begin position="18"/>
        <end position="36"/>
    </location>
</feature>
<dbReference type="RefSeq" id="WP_168050687.1">
    <property type="nucleotide sequence ID" value="NZ_JAATJR010000004.1"/>
</dbReference>
<keyword evidence="2 5" id="KW-0812">Transmembrane</keyword>
<accession>A0ABX1F1G1</accession>
<reference evidence="6 7" key="1">
    <citation type="submission" date="2020-03" db="EMBL/GenBank/DDBJ databases">
        <title>Roseomonas selenitidurans sp. nov. isolated from soil.</title>
        <authorList>
            <person name="Liu H."/>
        </authorList>
    </citation>
    <scope>NUCLEOTIDE SEQUENCE [LARGE SCALE GENOMIC DNA]</scope>
    <source>
        <strain evidence="6 7">JCM 15073</strain>
    </source>
</reference>
<evidence type="ECO:0000256" key="1">
    <source>
        <dbReference type="ARBA" id="ARBA00004127"/>
    </source>
</evidence>
<keyword evidence="3 5" id="KW-1133">Transmembrane helix</keyword>
<comment type="caution">
    <text evidence="6">The sequence shown here is derived from an EMBL/GenBank/DDBJ whole genome shotgun (WGS) entry which is preliminary data.</text>
</comment>
<dbReference type="Pfam" id="PF04191">
    <property type="entry name" value="PEMT"/>
    <property type="match status" value="1"/>
</dbReference>
<comment type="subcellular location">
    <subcellularLocation>
        <location evidence="1">Endomembrane system</location>
        <topology evidence="1">Multi-pass membrane protein</topology>
    </subcellularLocation>
</comment>
<dbReference type="Proteomes" id="UP000765160">
    <property type="component" value="Unassembled WGS sequence"/>
</dbReference>
<organism evidence="6 7">
    <name type="scientific">Falsiroseomonas frigidaquae</name>
    <dbReference type="NCBI Taxonomy" id="487318"/>
    <lineage>
        <taxon>Bacteria</taxon>
        <taxon>Pseudomonadati</taxon>
        <taxon>Pseudomonadota</taxon>
        <taxon>Alphaproteobacteria</taxon>
        <taxon>Acetobacterales</taxon>
        <taxon>Roseomonadaceae</taxon>
        <taxon>Falsiroseomonas</taxon>
    </lineage>
</organism>
<evidence type="ECO:0000313" key="6">
    <source>
        <dbReference type="EMBL" id="NKE46182.1"/>
    </source>
</evidence>
<evidence type="ECO:0000256" key="3">
    <source>
        <dbReference type="ARBA" id="ARBA00022989"/>
    </source>
</evidence>
<feature type="transmembrane region" description="Helical" evidence="5">
    <location>
        <begin position="48"/>
        <end position="67"/>
    </location>
</feature>
<evidence type="ECO:0000256" key="4">
    <source>
        <dbReference type="ARBA" id="ARBA00023136"/>
    </source>
</evidence>
<keyword evidence="4 5" id="KW-0472">Membrane</keyword>
<evidence type="ECO:0000313" key="7">
    <source>
        <dbReference type="Proteomes" id="UP000765160"/>
    </source>
</evidence>
<evidence type="ECO:0000256" key="5">
    <source>
        <dbReference type="SAM" id="Phobius"/>
    </source>
</evidence>
<sequence length="160" mass="17602">MQAADPTRPPNRVPWPPLIYLLAALVALGLGCAWPRPDWPVAEVLSGLGWLVLAAGGGLDLWAMATMRRHRANILPHRAATALVTTGPFAWSRNPIYLGNTLMLIGFGLVLRNPWFLPAAAAAAVAVTHLAIRREEAHLEILFGPSWLAYRQRTARWFGR</sequence>
<keyword evidence="7" id="KW-1185">Reference proteome</keyword>
<protein>
    <submittedName>
        <fullName evidence="6">Isoprenylcysteine carboxylmethyltransferase family protein</fullName>
    </submittedName>
</protein>
<gene>
    <name evidence="6" type="ORF">HB662_15450</name>
</gene>
<evidence type="ECO:0000256" key="2">
    <source>
        <dbReference type="ARBA" id="ARBA00022692"/>
    </source>
</evidence>
<dbReference type="PANTHER" id="PTHR12714">
    <property type="entry name" value="PROTEIN-S ISOPRENYLCYSTEINE O-METHYLTRANSFERASE"/>
    <property type="match status" value="1"/>
</dbReference>
<name>A0ABX1F1G1_9PROT</name>
<dbReference type="InterPro" id="IPR007318">
    <property type="entry name" value="Phopholipid_MeTrfase"/>
</dbReference>